<dbReference type="InterPro" id="IPR010596">
    <property type="entry name" value="Methuselah_N_dom"/>
</dbReference>
<evidence type="ECO:0000256" key="6">
    <source>
        <dbReference type="ARBA" id="ARBA00023040"/>
    </source>
</evidence>
<dbReference type="SUPFAM" id="SSF63877">
    <property type="entry name" value="Methuselah ectodomain"/>
    <property type="match status" value="2"/>
</dbReference>
<dbReference type="PANTHER" id="PTHR47154">
    <property type="entry name" value="G-PROTEIN COUPLED RECEPTOR MTH-RELATED"/>
    <property type="match status" value="1"/>
</dbReference>
<evidence type="ECO:0000256" key="5">
    <source>
        <dbReference type="ARBA" id="ARBA00022989"/>
    </source>
</evidence>
<dbReference type="Pfam" id="PF06652">
    <property type="entry name" value="Methuselah_N"/>
    <property type="match status" value="2"/>
</dbReference>
<dbReference type="CDD" id="cd15039">
    <property type="entry name" value="7tmB3_Methuselah-like"/>
    <property type="match status" value="1"/>
</dbReference>
<dbReference type="InterPro" id="IPR051384">
    <property type="entry name" value="Mth_GPCR"/>
</dbReference>
<proteinExistence type="inferred from homology"/>
<dbReference type="Gene3D" id="2.170.180.11">
    <property type="entry name" value="Methuselah ectodomain, domain 2"/>
    <property type="match status" value="2"/>
</dbReference>
<evidence type="ECO:0000259" key="11">
    <source>
        <dbReference type="PROSITE" id="PS50261"/>
    </source>
</evidence>
<evidence type="ECO:0000256" key="10">
    <source>
        <dbReference type="SAM" id="Phobius"/>
    </source>
</evidence>
<gene>
    <name evidence="12" type="ORF">V1478_014727</name>
</gene>
<protein>
    <submittedName>
        <fullName evidence="12">G-protein coupled receptor Mth2-like isoform X1</fullName>
    </submittedName>
</protein>
<feature type="transmembrane region" description="Helical" evidence="10">
    <location>
        <begin position="620"/>
        <end position="642"/>
    </location>
</feature>
<reference evidence="12 13" key="1">
    <citation type="journal article" date="2024" name="Ann. Entomol. Soc. Am.">
        <title>Genomic analyses of the southern and eastern yellowjacket wasps (Hymenoptera: Vespidae) reveal evolutionary signatures of social life.</title>
        <authorList>
            <person name="Catto M.A."/>
            <person name="Caine P.B."/>
            <person name="Orr S.E."/>
            <person name="Hunt B.G."/>
            <person name="Goodisman M.A.D."/>
        </authorList>
    </citation>
    <scope>NUCLEOTIDE SEQUENCE [LARGE SCALE GENOMIC DNA]</scope>
    <source>
        <strain evidence="12">233</strain>
        <tissue evidence="12">Head and thorax</tissue>
    </source>
</reference>
<dbReference type="PROSITE" id="PS50261">
    <property type="entry name" value="G_PROTEIN_RECEP_F2_4"/>
    <property type="match status" value="1"/>
</dbReference>
<keyword evidence="8" id="KW-0675">Receptor</keyword>
<keyword evidence="5 10" id="KW-1133">Transmembrane helix</keyword>
<dbReference type="Gene3D" id="1.20.1070.10">
    <property type="entry name" value="Rhodopsin 7-helix transmembrane proteins"/>
    <property type="match status" value="2"/>
</dbReference>
<organism evidence="12 13">
    <name type="scientific">Vespula squamosa</name>
    <name type="common">Southern yellow jacket</name>
    <name type="synonym">Wasp</name>
    <dbReference type="NCBI Taxonomy" id="30214"/>
    <lineage>
        <taxon>Eukaryota</taxon>
        <taxon>Metazoa</taxon>
        <taxon>Ecdysozoa</taxon>
        <taxon>Arthropoda</taxon>
        <taxon>Hexapoda</taxon>
        <taxon>Insecta</taxon>
        <taxon>Pterygota</taxon>
        <taxon>Neoptera</taxon>
        <taxon>Endopterygota</taxon>
        <taxon>Hymenoptera</taxon>
        <taxon>Apocrita</taxon>
        <taxon>Aculeata</taxon>
        <taxon>Vespoidea</taxon>
        <taxon>Vespidae</taxon>
        <taxon>Vespinae</taxon>
        <taxon>Vespula</taxon>
    </lineage>
</organism>
<keyword evidence="9" id="KW-0807">Transducer</keyword>
<evidence type="ECO:0000256" key="4">
    <source>
        <dbReference type="ARBA" id="ARBA00022729"/>
    </source>
</evidence>
<evidence type="ECO:0000256" key="3">
    <source>
        <dbReference type="ARBA" id="ARBA00022692"/>
    </source>
</evidence>
<comment type="similarity">
    <text evidence="2">Belongs to the G-protein coupled receptor 2 family. Mth subfamily.</text>
</comment>
<comment type="caution">
    <text evidence="12">The sequence shown here is derived from an EMBL/GenBank/DDBJ whole genome shotgun (WGS) entry which is preliminary data.</text>
</comment>
<evidence type="ECO:0000256" key="9">
    <source>
        <dbReference type="ARBA" id="ARBA00023224"/>
    </source>
</evidence>
<keyword evidence="3 10" id="KW-0812">Transmembrane</keyword>
<dbReference type="InterPro" id="IPR036272">
    <property type="entry name" value="Methuselah_N_sf"/>
</dbReference>
<feature type="transmembrane region" description="Helical" evidence="10">
    <location>
        <begin position="490"/>
        <end position="509"/>
    </location>
</feature>
<dbReference type="GO" id="GO:0004930">
    <property type="term" value="F:G protein-coupled receptor activity"/>
    <property type="evidence" value="ECO:0007669"/>
    <property type="project" value="UniProtKB-KW"/>
</dbReference>
<evidence type="ECO:0000256" key="8">
    <source>
        <dbReference type="ARBA" id="ARBA00023170"/>
    </source>
</evidence>
<feature type="transmembrane region" description="Helical" evidence="10">
    <location>
        <begin position="458"/>
        <end position="478"/>
    </location>
</feature>
<dbReference type="AlphaFoldDB" id="A0ABD2A346"/>
<dbReference type="Proteomes" id="UP001607302">
    <property type="component" value="Unassembled WGS sequence"/>
</dbReference>
<dbReference type="InterPro" id="IPR000832">
    <property type="entry name" value="GPCR_2_secretin-like"/>
</dbReference>
<dbReference type="InterPro" id="IPR017981">
    <property type="entry name" value="GPCR_2-like_7TM"/>
</dbReference>
<evidence type="ECO:0000256" key="2">
    <source>
        <dbReference type="ARBA" id="ARBA00008979"/>
    </source>
</evidence>
<feature type="domain" description="G-protein coupled receptors family 2 profile 2" evidence="11">
    <location>
        <begin position="456"/>
        <end position="723"/>
    </location>
</feature>
<keyword evidence="6" id="KW-0297">G-protein coupled receptor</keyword>
<keyword evidence="7 10" id="KW-0472">Membrane</keyword>
<keyword evidence="4" id="KW-0732">Signal</keyword>
<dbReference type="EMBL" id="JAUDFV010000155">
    <property type="protein sequence ID" value="KAL2715029.1"/>
    <property type="molecule type" value="Genomic_DNA"/>
</dbReference>
<feature type="transmembrane region" description="Helical" evidence="10">
    <location>
        <begin position="265"/>
        <end position="284"/>
    </location>
</feature>
<feature type="transmembrane region" description="Helical" evidence="10">
    <location>
        <begin position="237"/>
        <end position="259"/>
    </location>
</feature>
<dbReference type="GO" id="GO:0012505">
    <property type="term" value="C:endomembrane system"/>
    <property type="evidence" value="ECO:0007669"/>
    <property type="project" value="UniProtKB-SubCell"/>
</dbReference>
<comment type="subcellular location">
    <subcellularLocation>
        <location evidence="1">Endomembrane system</location>
        <topology evidence="1">Multi-pass membrane protein</topology>
    </subcellularLocation>
</comment>
<evidence type="ECO:0000256" key="7">
    <source>
        <dbReference type="ARBA" id="ARBA00023136"/>
    </source>
</evidence>
<keyword evidence="13" id="KW-1185">Reference proteome</keyword>
<feature type="transmembrane region" description="Helical" evidence="10">
    <location>
        <begin position="672"/>
        <end position="693"/>
    </location>
</feature>
<name>A0ABD2A346_VESSQ</name>
<dbReference type="SUPFAM" id="SSF81321">
    <property type="entry name" value="Family A G protein-coupled receptor-like"/>
    <property type="match status" value="1"/>
</dbReference>
<dbReference type="InterPro" id="IPR023311">
    <property type="entry name" value="Methusela_ecto_dom_2"/>
</dbReference>
<dbReference type="PANTHER" id="PTHR47154:SF2">
    <property type="entry name" value="G-PROTEIN COUPLED RECEPTOR MTH-RELATED"/>
    <property type="match status" value="1"/>
</dbReference>
<accession>A0ABD2A346</accession>
<feature type="transmembrane region" description="Helical" evidence="10">
    <location>
        <begin position="569"/>
        <end position="593"/>
    </location>
</feature>
<evidence type="ECO:0000313" key="12">
    <source>
        <dbReference type="EMBL" id="KAL2715029.1"/>
    </source>
</evidence>
<feature type="transmembrane region" description="Helical" evidence="10">
    <location>
        <begin position="699"/>
        <end position="721"/>
    </location>
</feature>
<sequence>MNAEVERQLPPAVGNESSASNVRRLRRSVILRDALLLIRDFPFFRLSTQTVRTRQEDLPCPLSLTVPLEKEKVQRYENGSLCHEGTLYPTNLYWTENNSVRGCICELRPCLRKCCQDGEVLSDGETPNCTKLQNYDILPDLRLKNDQLTSEIQNIPNIANHFAILRNRICPNKSYILEPEKYEEDKFTIEANGILRDGKNIYPQWKYCIDWHQSLKKIIVLICFQSEEELPLLTTQIYPIMTIVSIPFLIITFVVYAIIPELRNIYGKTLMCYVACLTISYCFLINSQFKYLPRDICVPVESTMNEEAFNLKNNMEDYIRYCVPEGNCLSFCCPPGFYILPKNKCKRMENTSIPLPKVYAMDLSPMNVTTNDKNFHFLYWDPCNGGKKSALNPAFYPEEQFFLLQNGSFYLPFSEKSNQILNPRQYCLAVIEHIISKEYLVFFCEKEEIKEKSVIRGLLISLGMIISVPFLLATWLVYTLIKELRNLHGFVLRAYIGSLTISYTILSTVQIVPQQWISNVCCIFLAFFMYFFFLASFYWLNVMCFDIWWTFGGFRALRGSMKQRDQKKFIIYSIYAWGIASLFTGICLIMDFAPNIPEDSIRPQLGAERCWFKYNTATNIYFIGPMTISVFCNLCLFISTALKIQQHKRDTAHHLRSSESRRHDDNKQWFNLYLKLFIVMGITWSTEIISTLWKGSDNYIWYITDVVNTLQGLIIFITLVCKEKIKRLLLKRFGYNDNKFFSRNSTRSVYHSSASRTTCTSSGLPLQDKVNANIRREAFGTSKESAEESDCP</sequence>
<evidence type="ECO:0000256" key="1">
    <source>
        <dbReference type="ARBA" id="ARBA00004127"/>
    </source>
</evidence>
<evidence type="ECO:0000313" key="13">
    <source>
        <dbReference type="Proteomes" id="UP001607302"/>
    </source>
</evidence>
<dbReference type="Pfam" id="PF00002">
    <property type="entry name" value="7tm_2"/>
    <property type="match status" value="1"/>
</dbReference>